<accession>A0A418QN17</accession>
<evidence type="ECO:0000313" key="1">
    <source>
        <dbReference type="EMBL" id="RIY06488.1"/>
    </source>
</evidence>
<dbReference type="OrthoDB" id="796468at2"/>
<organism evidence="1 2">
    <name type="scientific">Hymenobacter rubripertinctus</name>
    <dbReference type="NCBI Taxonomy" id="2029981"/>
    <lineage>
        <taxon>Bacteria</taxon>
        <taxon>Pseudomonadati</taxon>
        <taxon>Bacteroidota</taxon>
        <taxon>Cytophagia</taxon>
        <taxon>Cytophagales</taxon>
        <taxon>Hymenobacteraceae</taxon>
        <taxon>Hymenobacter</taxon>
    </lineage>
</organism>
<dbReference type="Gene3D" id="3.40.50.300">
    <property type="entry name" value="P-loop containing nucleotide triphosphate hydrolases"/>
    <property type="match status" value="1"/>
</dbReference>
<keyword evidence="2" id="KW-1185">Reference proteome</keyword>
<dbReference type="AlphaFoldDB" id="A0A418QN17"/>
<evidence type="ECO:0008006" key="3">
    <source>
        <dbReference type="Google" id="ProtNLM"/>
    </source>
</evidence>
<dbReference type="Proteomes" id="UP000284250">
    <property type="component" value="Unassembled WGS sequence"/>
</dbReference>
<reference evidence="1 2" key="1">
    <citation type="submission" date="2019-01" db="EMBL/GenBank/DDBJ databases">
        <title>Hymenobacter humicola sp. nov., isolated from soils in Antarctica.</title>
        <authorList>
            <person name="Sedlacek I."/>
            <person name="Holochova P."/>
            <person name="Kralova S."/>
            <person name="Pantucek R."/>
            <person name="Stankova E."/>
            <person name="Vrbovska V."/>
            <person name="Kristofova L."/>
            <person name="Svec P."/>
            <person name="Busse H.-J."/>
        </authorList>
    </citation>
    <scope>NUCLEOTIDE SEQUENCE [LARGE SCALE GENOMIC DNA]</scope>
    <source>
        <strain evidence="1 2">CCM 8852</strain>
    </source>
</reference>
<dbReference type="InterPro" id="IPR027417">
    <property type="entry name" value="P-loop_NTPase"/>
</dbReference>
<dbReference type="SUPFAM" id="SSF52540">
    <property type="entry name" value="P-loop containing nucleoside triphosphate hydrolases"/>
    <property type="match status" value="1"/>
</dbReference>
<evidence type="ECO:0000313" key="2">
    <source>
        <dbReference type="Proteomes" id="UP000284250"/>
    </source>
</evidence>
<dbReference type="RefSeq" id="WP_119657353.1">
    <property type="nucleotide sequence ID" value="NZ_JBHUOI010000081.1"/>
</dbReference>
<name>A0A418QN17_9BACT</name>
<protein>
    <recommendedName>
        <fullName evidence="3">AAA+ ATPase domain-containing protein</fullName>
    </recommendedName>
</protein>
<proteinExistence type="predicted"/>
<sequence length="222" mass="25152">MSKLISVHELDKKKYKALGLGDEWVPYIGQPETKLRMIVWGDSGQGKTTFVIQLCMELTKIGKVYYNSAEEGEGSSLQNNMRRNDVAGKCKAGAFMIGDRDSFEKMVSRLAQPRHRIKFVVIDSLQYLKLTEDQYKYLIETFPSLGIIMISWADSSGNPKGQHARAIRYMVDIKTYVKKGLATTDSRFGSTIPYRVMEWDEVEKPAPAKLLKASTEQIELAL</sequence>
<gene>
    <name evidence="1" type="ORF">D0T11_18785</name>
</gene>
<comment type="caution">
    <text evidence="1">The sequence shown here is derived from an EMBL/GenBank/DDBJ whole genome shotgun (WGS) entry which is preliminary data.</text>
</comment>
<dbReference type="EMBL" id="QYCN01000040">
    <property type="protein sequence ID" value="RIY06488.1"/>
    <property type="molecule type" value="Genomic_DNA"/>
</dbReference>